<evidence type="ECO:0000256" key="6">
    <source>
        <dbReference type="SAM" id="MobiDB-lite"/>
    </source>
</evidence>
<name>A0AAV1WRP4_LUPLU</name>
<keyword evidence="5" id="KW-0175">Coiled coil</keyword>
<dbReference type="GO" id="GO:0004842">
    <property type="term" value="F:ubiquitin-protein transferase activity"/>
    <property type="evidence" value="ECO:0007669"/>
    <property type="project" value="TreeGrafter"/>
</dbReference>
<dbReference type="FunFam" id="3.30.40.10:FF:000239">
    <property type="entry name" value="probable BOI-related E3 ubiquitin-protein ligase 2"/>
    <property type="match status" value="1"/>
</dbReference>
<dbReference type="InterPro" id="IPR001841">
    <property type="entry name" value="Znf_RING"/>
</dbReference>
<comment type="caution">
    <text evidence="8">The sequence shown here is derived from an EMBL/GenBank/DDBJ whole genome shotgun (WGS) entry which is preliminary data.</text>
</comment>
<evidence type="ECO:0000256" key="2">
    <source>
        <dbReference type="ARBA" id="ARBA00022771"/>
    </source>
</evidence>
<gene>
    <name evidence="8" type="ORF">LLUT_LOCUS12693</name>
</gene>
<keyword evidence="3" id="KW-0862">Zinc</keyword>
<sequence length="316" mass="35149">MAVQAQYPSNIFLLNSGKSGQEGHDYSLQQQLVLNQSHMLFNNGGTSSRKRAREEAAATGVSETAPNPLFSVQLQPQPPQLIDLTQLHNHNQNQNHQQQNAVSTGLRLSSGDQQKQLSLFNEGLNSQIKQQRDEIEQFLQAQGEQLKQTLAEMRERHYRSLLNAVDESVARRLREKQTDMEKATRRNAELEARVAQLRVEAQVWQARVKAQESTAATLQTQLHHAIIINHEKRVVEEGGVLSCAVGGQAEDAESAYVDPDRVTVSGPVCRGCDTRVASVVVLPCRHLCVCTECDMHFRACPVCLTVKNSSIHVCLS</sequence>
<evidence type="ECO:0000256" key="3">
    <source>
        <dbReference type="ARBA" id="ARBA00022833"/>
    </source>
</evidence>
<dbReference type="PIRSF" id="PIRSF036836">
    <property type="entry name" value="RNase_bind_SBP1"/>
    <property type="match status" value="1"/>
</dbReference>
<dbReference type="GO" id="GO:0008270">
    <property type="term" value="F:zinc ion binding"/>
    <property type="evidence" value="ECO:0007669"/>
    <property type="project" value="UniProtKB-KW"/>
</dbReference>
<proteinExistence type="predicted"/>
<dbReference type="Gene3D" id="3.30.40.10">
    <property type="entry name" value="Zinc/RING finger domain, C3HC4 (zinc finger)"/>
    <property type="match status" value="1"/>
</dbReference>
<dbReference type="AlphaFoldDB" id="A0AAV1WRP4"/>
<feature type="coiled-coil region" evidence="5">
    <location>
        <begin position="121"/>
        <end position="207"/>
    </location>
</feature>
<dbReference type="EMBL" id="CAXHTB010000009">
    <property type="protein sequence ID" value="CAL0311633.1"/>
    <property type="molecule type" value="Genomic_DNA"/>
</dbReference>
<evidence type="ECO:0000256" key="5">
    <source>
        <dbReference type="SAM" id="Coils"/>
    </source>
</evidence>
<reference evidence="8 9" key="1">
    <citation type="submission" date="2024-03" db="EMBL/GenBank/DDBJ databases">
        <authorList>
            <person name="Martinez-Hernandez J."/>
        </authorList>
    </citation>
    <scope>NUCLEOTIDE SEQUENCE [LARGE SCALE GENOMIC DNA]</scope>
</reference>
<dbReference type="Proteomes" id="UP001497480">
    <property type="component" value="Unassembled WGS sequence"/>
</dbReference>
<evidence type="ECO:0000259" key="7">
    <source>
        <dbReference type="PROSITE" id="PS50089"/>
    </source>
</evidence>
<dbReference type="PANTHER" id="PTHR42647">
    <property type="entry name" value="SBP (S-RIBONUCLEASE BINDING PROTEIN) FAMILY PROTEIN"/>
    <property type="match status" value="1"/>
</dbReference>
<organism evidence="8 9">
    <name type="scientific">Lupinus luteus</name>
    <name type="common">European yellow lupine</name>
    <dbReference type="NCBI Taxonomy" id="3873"/>
    <lineage>
        <taxon>Eukaryota</taxon>
        <taxon>Viridiplantae</taxon>
        <taxon>Streptophyta</taxon>
        <taxon>Embryophyta</taxon>
        <taxon>Tracheophyta</taxon>
        <taxon>Spermatophyta</taxon>
        <taxon>Magnoliopsida</taxon>
        <taxon>eudicotyledons</taxon>
        <taxon>Gunneridae</taxon>
        <taxon>Pentapetalae</taxon>
        <taxon>rosids</taxon>
        <taxon>fabids</taxon>
        <taxon>Fabales</taxon>
        <taxon>Fabaceae</taxon>
        <taxon>Papilionoideae</taxon>
        <taxon>50 kb inversion clade</taxon>
        <taxon>genistoids sensu lato</taxon>
        <taxon>core genistoids</taxon>
        <taxon>Genisteae</taxon>
        <taxon>Lupinus</taxon>
    </lineage>
</organism>
<dbReference type="InterPro" id="IPR013083">
    <property type="entry name" value="Znf_RING/FYVE/PHD"/>
</dbReference>
<feature type="region of interest" description="Disordered" evidence="6">
    <location>
        <begin position="42"/>
        <end position="73"/>
    </location>
</feature>
<dbReference type="PANTHER" id="PTHR42647:SF5">
    <property type="entry name" value="SBP (S-RIBONUCLEASE BINDING PROTEIN) FAMILY PROTEIN"/>
    <property type="match status" value="1"/>
</dbReference>
<evidence type="ECO:0000256" key="1">
    <source>
        <dbReference type="ARBA" id="ARBA00022723"/>
    </source>
</evidence>
<keyword evidence="1" id="KW-0479">Metal-binding</keyword>
<evidence type="ECO:0000256" key="4">
    <source>
        <dbReference type="PROSITE-ProRule" id="PRU00175"/>
    </source>
</evidence>
<dbReference type="CDD" id="cd16649">
    <property type="entry name" value="mRING-HC-C3HC5_CGRF1-like"/>
    <property type="match status" value="1"/>
</dbReference>
<feature type="domain" description="RING-type" evidence="7">
    <location>
        <begin position="269"/>
        <end position="303"/>
    </location>
</feature>
<dbReference type="PROSITE" id="PS50089">
    <property type="entry name" value="ZF_RING_2"/>
    <property type="match status" value="1"/>
</dbReference>
<dbReference type="Pfam" id="PF13920">
    <property type="entry name" value="zf-C3HC4_3"/>
    <property type="match status" value="1"/>
</dbReference>
<evidence type="ECO:0000313" key="9">
    <source>
        <dbReference type="Proteomes" id="UP001497480"/>
    </source>
</evidence>
<keyword evidence="2 4" id="KW-0863">Zinc-finger</keyword>
<protein>
    <recommendedName>
        <fullName evidence="7">RING-type domain-containing protein</fullName>
    </recommendedName>
</protein>
<keyword evidence="9" id="KW-1185">Reference proteome</keyword>
<accession>A0AAV1WRP4</accession>
<evidence type="ECO:0000313" key="8">
    <source>
        <dbReference type="EMBL" id="CAL0311633.1"/>
    </source>
</evidence>